<name>A0A8T0GE71_CERPU</name>
<evidence type="ECO:0000313" key="2">
    <source>
        <dbReference type="EMBL" id="KAG0557706.1"/>
    </source>
</evidence>
<dbReference type="Pfam" id="PF01451">
    <property type="entry name" value="LMWPc"/>
    <property type="match status" value="1"/>
</dbReference>
<evidence type="ECO:0000313" key="3">
    <source>
        <dbReference type="Proteomes" id="UP000822688"/>
    </source>
</evidence>
<dbReference type="Gene3D" id="3.40.50.2300">
    <property type="match status" value="1"/>
</dbReference>
<dbReference type="AlphaFoldDB" id="A0A8T0GE71"/>
<protein>
    <recommendedName>
        <fullName evidence="1">Phosphotyrosine protein phosphatase I domain-containing protein</fullName>
    </recommendedName>
</protein>
<keyword evidence="3" id="KW-1185">Reference proteome</keyword>
<reference evidence="2 3" key="1">
    <citation type="submission" date="2020-06" db="EMBL/GenBank/DDBJ databases">
        <title>WGS assembly of Ceratodon purpureus strain R40.</title>
        <authorList>
            <person name="Carey S.B."/>
            <person name="Jenkins J."/>
            <person name="Shu S."/>
            <person name="Lovell J.T."/>
            <person name="Sreedasyam A."/>
            <person name="Maumus F."/>
            <person name="Tiley G.P."/>
            <person name="Fernandez-Pozo N."/>
            <person name="Barry K."/>
            <person name="Chen C."/>
            <person name="Wang M."/>
            <person name="Lipzen A."/>
            <person name="Daum C."/>
            <person name="Saski C.A."/>
            <person name="Payton A.C."/>
            <person name="Mcbreen J.C."/>
            <person name="Conrad R.E."/>
            <person name="Kollar L.M."/>
            <person name="Olsson S."/>
            <person name="Huttunen S."/>
            <person name="Landis J.B."/>
            <person name="Wickett N.J."/>
            <person name="Johnson M.G."/>
            <person name="Rensing S.A."/>
            <person name="Grimwood J."/>
            <person name="Schmutz J."/>
            <person name="Mcdaniel S.F."/>
        </authorList>
    </citation>
    <scope>NUCLEOTIDE SEQUENCE [LARGE SCALE GENOMIC DNA]</scope>
    <source>
        <strain evidence="2 3">R40</strain>
    </source>
</reference>
<comment type="caution">
    <text evidence="2">The sequence shown here is derived from an EMBL/GenBank/DDBJ whole genome shotgun (WGS) entry which is preliminary data.</text>
</comment>
<accession>A0A8T0GE71</accession>
<dbReference type="Proteomes" id="UP000822688">
    <property type="component" value="Chromosome 11"/>
</dbReference>
<dbReference type="InterPro" id="IPR036196">
    <property type="entry name" value="Ptyr_pPase_sf"/>
</dbReference>
<sequence>MSFGLPSRILVSYVSNRSAVEFGVSTPGNGSCNWCKCTREGALAMRWRRRDVAFQLDARRTITQSKGNFVYGTGLIGFSSRARGSRLCEFMSSAFDGDMRSISECEDLLEETVDFLDTRCSSSPAISEWRNAADCRLSQAGSPFLAVRCNADSSDKGKEEISWTNESVTTATSALAEWRSARTRSGQDLVDWGRYHLQVMFVDRSHRARSRLAEGIFERIAAWNGFGLILYGHSCGISVKEGELPSMSYKGEAQRLGVARHVFQAPATTLDRSDLDSYDLIVAMDIEVRDEALRMASSQPSNGNDYANKVRLISEFVSYGTTSLLEDTLLEIIQPDLPQALTALEVQATYMSQYSKWRMMVATITMCCAGLIQFLMDAYPDDLPDYDPVD</sequence>
<dbReference type="SUPFAM" id="SSF52788">
    <property type="entry name" value="Phosphotyrosine protein phosphatases I"/>
    <property type="match status" value="1"/>
</dbReference>
<dbReference type="EMBL" id="CM026432">
    <property type="protein sequence ID" value="KAG0557706.1"/>
    <property type="molecule type" value="Genomic_DNA"/>
</dbReference>
<organism evidence="2 3">
    <name type="scientific">Ceratodon purpureus</name>
    <name type="common">Fire moss</name>
    <name type="synonym">Dicranum purpureum</name>
    <dbReference type="NCBI Taxonomy" id="3225"/>
    <lineage>
        <taxon>Eukaryota</taxon>
        <taxon>Viridiplantae</taxon>
        <taxon>Streptophyta</taxon>
        <taxon>Embryophyta</taxon>
        <taxon>Bryophyta</taxon>
        <taxon>Bryophytina</taxon>
        <taxon>Bryopsida</taxon>
        <taxon>Dicranidae</taxon>
        <taxon>Pseudoditrichales</taxon>
        <taxon>Ditrichaceae</taxon>
        <taxon>Ceratodon</taxon>
    </lineage>
</organism>
<evidence type="ECO:0000259" key="1">
    <source>
        <dbReference type="Pfam" id="PF01451"/>
    </source>
</evidence>
<proteinExistence type="predicted"/>
<dbReference type="InterPro" id="IPR023485">
    <property type="entry name" value="Ptyr_pPase"/>
</dbReference>
<gene>
    <name evidence="2" type="ORF">KC19_11G151000</name>
</gene>
<feature type="domain" description="Phosphotyrosine protein phosphatase I" evidence="1">
    <location>
        <begin position="199"/>
        <end position="319"/>
    </location>
</feature>